<evidence type="ECO:0000313" key="5">
    <source>
        <dbReference type="EMBL" id="EJF47440.1"/>
    </source>
</evidence>
<evidence type="ECO:0000256" key="3">
    <source>
        <dbReference type="SAM" id="MobiDB-lite"/>
    </source>
</evidence>
<dbReference type="GO" id="GO:0005886">
    <property type="term" value="C:plasma membrane"/>
    <property type="evidence" value="ECO:0007669"/>
    <property type="project" value="UniProtKB-SubCell"/>
</dbReference>
<reference evidence="5 6" key="1">
    <citation type="submission" date="2012-05" db="EMBL/GenBank/DDBJ databases">
        <authorList>
            <person name="Harkins D.M."/>
            <person name="Madupu R."/>
            <person name="Durkin A.S."/>
            <person name="Torralba M."/>
            <person name="Methe B."/>
            <person name="Sutton G.G."/>
            <person name="Nelson K.E."/>
        </authorList>
    </citation>
    <scope>NUCLEOTIDE SEQUENCE [LARGE SCALE GENOMIC DNA]</scope>
    <source>
        <strain evidence="5 6">F0489</strain>
    </source>
</reference>
<dbReference type="InterPro" id="IPR005275">
    <property type="entry name" value="Lfuc_symporter_FucP"/>
</dbReference>
<sequence length="537" mass="57682">MRIVRYEGTAPPYRSIDLSSVQPISGPRTPADTTRSRYHRSDALHTLRHTLRYRFRFFHLHIRVAGKIHGELMTALPATNDDRESRESTDPSAESTEPTEPTGSASKILFPGAAMLFIAVIGCFTAWGIAADLTTPMVSGFKRIFDMSSFQASLVQMAYYGAYFLLAIPAAFINSRWGYKAGMVSGLALAALGAFGFWPASQVMTYGAFLAALFAIAAGCSLLETSASPYVISLGPEETATRRLNLAQAFNPLGTNIGVLIASTMILPKLDTPVNLADVSAEMERQIRAEQLRAVTGPYIGLGILLAVILVIIFIQRAPSSASPEEEMKASGSKSANPGLTLWRSKRYRYGVVAQFFNVAAQVCCWTYIIQYTQQAIDGSLQLGSQMLQVSLIVFLIARFVMTAVIARIRATKVMAALGSLAVALCIYAALRPDITGVIAVIAISLCLSLMFPTIYGVALAGLGEATKFGAAGLVMAIVGGAIMPMVQGKVMDATSAATSFIVPALCFAMVTLYAIYDLRTPTPRLIATTSSERKAK</sequence>
<dbReference type="Pfam" id="PF07690">
    <property type="entry name" value="MFS_1"/>
    <property type="match status" value="1"/>
</dbReference>
<dbReference type="eggNOG" id="COG0738">
    <property type="taxonomic scope" value="Bacteria"/>
</dbReference>
<evidence type="ECO:0000313" key="6">
    <source>
        <dbReference type="Proteomes" id="UP000002941"/>
    </source>
</evidence>
<dbReference type="GO" id="GO:0015535">
    <property type="term" value="F:fucose:proton symporter activity"/>
    <property type="evidence" value="ECO:0007669"/>
    <property type="project" value="InterPro"/>
</dbReference>
<dbReference type="InterPro" id="IPR036259">
    <property type="entry name" value="MFS_trans_sf"/>
</dbReference>
<keyword evidence="4" id="KW-1133">Transmembrane helix</keyword>
<feature type="region of interest" description="Disordered" evidence="3">
    <location>
        <begin position="76"/>
        <end position="105"/>
    </location>
</feature>
<dbReference type="AlphaFoldDB" id="J1HN63"/>
<comment type="caution">
    <text evidence="5">The sequence shown here is derived from an EMBL/GenBank/DDBJ whole genome shotgun (WGS) entry which is preliminary data.</text>
</comment>
<feature type="transmembrane region" description="Helical" evidence="4">
    <location>
        <begin position="414"/>
        <end position="431"/>
    </location>
</feature>
<name>J1HN63_9ACTO</name>
<accession>J1HN63</accession>
<dbReference type="Gene3D" id="1.20.1250.20">
    <property type="entry name" value="MFS general substrate transporter like domains"/>
    <property type="match status" value="2"/>
</dbReference>
<evidence type="ECO:0000256" key="2">
    <source>
        <dbReference type="ARBA" id="ARBA00022475"/>
    </source>
</evidence>
<dbReference type="PATRIC" id="fig|1125718.3.peg.264"/>
<feature type="compositionally biased region" description="Basic and acidic residues" evidence="3">
    <location>
        <begin position="80"/>
        <end position="89"/>
    </location>
</feature>
<dbReference type="EMBL" id="AKFT01000012">
    <property type="protein sequence ID" value="EJF47440.1"/>
    <property type="molecule type" value="Genomic_DNA"/>
</dbReference>
<evidence type="ECO:0000256" key="4">
    <source>
        <dbReference type="SAM" id="Phobius"/>
    </source>
</evidence>
<feature type="transmembrane region" description="Helical" evidence="4">
    <location>
        <begin position="204"/>
        <end position="223"/>
    </location>
</feature>
<feature type="transmembrane region" description="Helical" evidence="4">
    <location>
        <begin position="244"/>
        <end position="267"/>
    </location>
</feature>
<gene>
    <name evidence="5" type="primary">fucP_2</name>
    <name evidence="5" type="ORF">HMPREF1318_1372</name>
</gene>
<feature type="transmembrane region" description="Helical" evidence="4">
    <location>
        <begin position="390"/>
        <end position="407"/>
    </location>
</feature>
<feature type="transmembrane region" description="Helical" evidence="4">
    <location>
        <begin position="150"/>
        <end position="172"/>
    </location>
</feature>
<keyword evidence="2" id="KW-1003">Cell membrane</keyword>
<dbReference type="InterPro" id="IPR050375">
    <property type="entry name" value="MFS_TsgA-like"/>
</dbReference>
<dbReference type="PANTHER" id="PTHR43702:SF11">
    <property type="entry name" value="L-FUCOSE-PROTON SYMPORTER"/>
    <property type="match status" value="1"/>
</dbReference>
<feature type="transmembrane region" description="Helical" evidence="4">
    <location>
        <begin position="437"/>
        <end position="462"/>
    </location>
</feature>
<organism evidence="5 6">
    <name type="scientific">Actinomyces massiliensis F0489</name>
    <dbReference type="NCBI Taxonomy" id="1125718"/>
    <lineage>
        <taxon>Bacteria</taxon>
        <taxon>Bacillati</taxon>
        <taxon>Actinomycetota</taxon>
        <taxon>Actinomycetes</taxon>
        <taxon>Actinomycetales</taxon>
        <taxon>Actinomycetaceae</taxon>
        <taxon>Actinomyces</taxon>
    </lineage>
</organism>
<keyword evidence="4" id="KW-0472">Membrane</keyword>
<keyword evidence="4" id="KW-0812">Transmembrane</keyword>
<feature type="transmembrane region" description="Helical" evidence="4">
    <location>
        <begin position="179"/>
        <end position="198"/>
    </location>
</feature>
<feature type="transmembrane region" description="Helical" evidence="4">
    <location>
        <begin position="297"/>
        <end position="315"/>
    </location>
</feature>
<dbReference type="PANTHER" id="PTHR43702">
    <property type="entry name" value="L-FUCOSE-PROTON SYMPORTER"/>
    <property type="match status" value="1"/>
</dbReference>
<dbReference type="NCBIfam" id="TIGR00885">
    <property type="entry name" value="fucP"/>
    <property type="match status" value="1"/>
</dbReference>
<dbReference type="SUPFAM" id="SSF103473">
    <property type="entry name" value="MFS general substrate transporter"/>
    <property type="match status" value="1"/>
</dbReference>
<proteinExistence type="predicted"/>
<feature type="transmembrane region" description="Helical" evidence="4">
    <location>
        <begin position="494"/>
        <end position="517"/>
    </location>
</feature>
<feature type="region of interest" description="Disordered" evidence="3">
    <location>
        <begin position="17"/>
        <end position="37"/>
    </location>
</feature>
<feature type="transmembrane region" description="Helical" evidence="4">
    <location>
        <begin position="108"/>
        <end position="130"/>
    </location>
</feature>
<feature type="compositionally biased region" description="Polar residues" evidence="3">
    <location>
        <begin position="90"/>
        <end position="105"/>
    </location>
</feature>
<keyword evidence="6" id="KW-1185">Reference proteome</keyword>
<dbReference type="InterPro" id="IPR011701">
    <property type="entry name" value="MFS"/>
</dbReference>
<dbReference type="Proteomes" id="UP000002941">
    <property type="component" value="Unassembled WGS sequence"/>
</dbReference>
<feature type="transmembrane region" description="Helical" evidence="4">
    <location>
        <begin position="350"/>
        <end position="370"/>
    </location>
</feature>
<dbReference type="CDD" id="cd17394">
    <property type="entry name" value="MFS_FucP_like"/>
    <property type="match status" value="1"/>
</dbReference>
<comment type="subcellular location">
    <subcellularLocation>
        <location evidence="1">Cell inner membrane</location>
        <topology evidence="1">Multi-pass membrane protein</topology>
    </subcellularLocation>
</comment>
<protein>
    <submittedName>
        <fullName evidence="5">L-fucose:H+ symporter permease</fullName>
    </submittedName>
</protein>
<feature type="transmembrane region" description="Helical" evidence="4">
    <location>
        <begin position="469"/>
        <end position="488"/>
    </location>
</feature>
<evidence type="ECO:0000256" key="1">
    <source>
        <dbReference type="ARBA" id="ARBA00004429"/>
    </source>
</evidence>